<dbReference type="CDD" id="cd04164">
    <property type="entry name" value="trmE"/>
    <property type="match status" value="1"/>
</dbReference>
<dbReference type="GO" id="GO:0005525">
    <property type="term" value="F:GTP binding"/>
    <property type="evidence" value="ECO:0007669"/>
    <property type="project" value="UniProtKB-KW"/>
</dbReference>
<dbReference type="Gene3D" id="1.20.120.430">
    <property type="entry name" value="tRNA modification GTPase MnmE domain 2"/>
    <property type="match status" value="1"/>
</dbReference>
<comment type="similarity">
    <text evidence="1">Belongs to the TRAFAC class TrmE-Era-EngA-EngB-Septin-like GTPase superfamily. TrmE GTPase family.</text>
</comment>
<dbReference type="PANTHER" id="PTHR42714:SF2">
    <property type="entry name" value="TRNA MODIFICATION GTPASE GTPBP3, MITOCHONDRIAL"/>
    <property type="match status" value="1"/>
</dbReference>
<dbReference type="InterPro" id="IPR031168">
    <property type="entry name" value="G_TrmE"/>
</dbReference>
<evidence type="ECO:0000256" key="3">
    <source>
        <dbReference type="ARBA" id="ARBA00022741"/>
    </source>
</evidence>
<dbReference type="HAMAP" id="MF_00379">
    <property type="entry name" value="GTPase_MnmE"/>
    <property type="match status" value="1"/>
</dbReference>
<dbReference type="GO" id="GO:0003924">
    <property type="term" value="F:GTPase activity"/>
    <property type="evidence" value="ECO:0007669"/>
    <property type="project" value="InterPro"/>
</dbReference>
<feature type="domain" description="TrmE-type G" evidence="5">
    <location>
        <begin position="217"/>
        <end position="373"/>
    </location>
</feature>
<evidence type="ECO:0000313" key="6">
    <source>
        <dbReference type="EMBL" id="SVA57828.1"/>
    </source>
</evidence>
<organism evidence="6">
    <name type="scientific">marine metagenome</name>
    <dbReference type="NCBI Taxonomy" id="408172"/>
    <lineage>
        <taxon>unclassified sequences</taxon>
        <taxon>metagenomes</taxon>
        <taxon>ecological metagenomes</taxon>
    </lineage>
</organism>
<evidence type="ECO:0000256" key="1">
    <source>
        <dbReference type="ARBA" id="ARBA00011043"/>
    </source>
</evidence>
<proteinExistence type="inferred from homology"/>
<evidence type="ECO:0000256" key="4">
    <source>
        <dbReference type="ARBA" id="ARBA00023134"/>
    </source>
</evidence>
<accession>A0A381WZV9</accession>
<dbReference type="InterPro" id="IPR004520">
    <property type="entry name" value="GTPase_MnmE"/>
</dbReference>
<dbReference type="NCBIfam" id="TIGR00450">
    <property type="entry name" value="mnmE_trmE_thdF"/>
    <property type="match status" value="1"/>
</dbReference>
<dbReference type="InterPro" id="IPR006073">
    <property type="entry name" value="GTP-bd"/>
</dbReference>
<dbReference type="InterPro" id="IPR027417">
    <property type="entry name" value="P-loop_NTPase"/>
</dbReference>
<reference evidence="6" key="1">
    <citation type="submission" date="2018-05" db="EMBL/GenBank/DDBJ databases">
        <authorList>
            <person name="Lanie J.A."/>
            <person name="Ng W.-L."/>
            <person name="Kazmierczak K.M."/>
            <person name="Andrzejewski T.M."/>
            <person name="Davidsen T.M."/>
            <person name="Wayne K.J."/>
            <person name="Tettelin H."/>
            <person name="Glass J.I."/>
            <person name="Rusch D."/>
            <person name="Podicherti R."/>
            <person name="Tsui H.-C.T."/>
            <person name="Winkler M.E."/>
        </authorList>
    </citation>
    <scope>NUCLEOTIDE SEQUENCE</scope>
</reference>
<dbReference type="Pfam" id="PF12631">
    <property type="entry name" value="MnmE_helical"/>
    <property type="match status" value="1"/>
</dbReference>
<dbReference type="NCBIfam" id="NF003661">
    <property type="entry name" value="PRK05291.1-3"/>
    <property type="match status" value="1"/>
</dbReference>
<dbReference type="NCBIfam" id="TIGR00231">
    <property type="entry name" value="small_GTP"/>
    <property type="match status" value="1"/>
</dbReference>
<dbReference type="GO" id="GO:0005829">
    <property type="term" value="C:cytosol"/>
    <property type="evidence" value="ECO:0007669"/>
    <property type="project" value="TreeGrafter"/>
</dbReference>
<evidence type="ECO:0000256" key="2">
    <source>
        <dbReference type="ARBA" id="ARBA00022694"/>
    </source>
</evidence>
<dbReference type="GO" id="GO:0030488">
    <property type="term" value="P:tRNA methylation"/>
    <property type="evidence" value="ECO:0007669"/>
    <property type="project" value="TreeGrafter"/>
</dbReference>
<dbReference type="Pfam" id="PF10396">
    <property type="entry name" value="TrmE_N"/>
    <property type="match status" value="1"/>
</dbReference>
<sequence length="448" mass="47114">VQHLQEDTIAAVATPTGAGGIGIVRVSGPKSAGIAKALTGRVPDPRRLLRTRFCDATGAPLDDGIALFFQSPASYTGEDVLELQGHGGPMVMHQLLEEVTTLGARLARPGEFTERAFLNGKLDLVQAEAVADLIGSQTQAAARASLRSLSGELSSILTAISKEIEELRTYIEADIDFSEEPLDPLSETGTANRLADVQRDLARVLEQVRTGVLLGRGAAVVLAGVPNAGKSSLMNTLSKADRVIVSEEPGTTRDVVEVTIDCAGLAIHLTDTAGLRDSQDKIEGEGVRRAKAAMTQADLVLAVIDDLVPFAGQQAVFSGLPDDIPRLMVYNKCDLSGRKMGIVLGQAQHAVAVSAKTGEGLSALEDQIKVILGWTGDFVETFMARRRHVDALDGAKTHLAVASGHVGGAAELLAEELRLAQVTLGGITGEVTTEDLLGEIFSTFCVGK</sequence>
<dbReference type="AlphaFoldDB" id="A0A381WZV9"/>
<keyword evidence="4" id="KW-0342">GTP-binding</keyword>
<dbReference type="Pfam" id="PF01926">
    <property type="entry name" value="MMR_HSR1"/>
    <property type="match status" value="1"/>
</dbReference>
<dbReference type="SUPFAM" id="SSF52540">
    <property type="entry name" value="P-loop containing nucleoside triphosphate hydrolases"/>
    <property type="match status" value="1"/>
</dbReference>
<dbReference type="InterPro" id="IPR027266">
    <property type="entry name" value="TrmE/GcvT-like"/>
</dbReference>
<dbReference type="CDD" id="cd14858">
    <property type="entry name" value="TrmE_N"/>
    <property type="match status" value="1"/>
</dbReference>
<dbReference type="Gene3D" id="3.30.1360.120">
    <property type="entry name" value="Probable tRNA modification gtpase trme, domain 1"/>
    <property type="match status" value="1"/>
</dbReference>
<evidence type="ECO:0000259" key="5">
    <source>
        <dbReference type="PROSITE" id="PS51709"/>
    </source>
</evidence>
<dbReference type="InterPro" id="IPR005225">
    <property type="entry name" value="Small_GTP-bd"/>
</dbReference>
<dbReference type="InterPro" id="IPR025867">
    <property type="entry name" value="MnmE_helical"/>
</dbReference>
<dbReference type="InterPro" id="IPR018948">
    <property type="entry name" value="GTP-bd_TrmE_N"/>
</dbReference>
<dbReference type="PANTHER" id="PTHR42714">
    <property type="entry name" value="TRNA MODIFICATION GTPASE GTPBP3"/>
    <property type="match status" value="1"/>
</dbReference>
<dbReference type="PRINTS" id="PR00326">
    <property type="entry name" value="GTP1OBG"/>
</dbReference>
<gene>
    <name evidence="6" type="ORF">METZ01_LOCUS110682</name>
</gene>
<dbReference type="GO" id="GO:0002098">
    <property type="term" value="P:tRNA wobble uridine modification"/>
    <property type="evidence" value="ECO:0007669"/>
    <property type="project" value="TreeGrafter"/>
</dbReference>
<dbReference type="InterPro" id="IPR027368">
    <property type="entry name" value="MnmE_dom2"/>
</dbReference>
<dbReference type="Gene3D" id="3.40.50.300">
    <property type="entry name" value="P-loop containing nucleotide triphosphate hydrolases"/>
    <property type="match status" value="1"/>
</dbReference>
<dbReference type="EMBL" id="UINC01013374">
    <property type="protein sequence ID" value="SVA57828.1"/>
    <property type="molecule type" value="Genomic_DNA"/>
</dbReference>
<dbReference type="PROSITE" id="PS51709">
    <property type="entry name" value="G_TRME"/>
    <property type="match status" value="1"/>
</dbReference>
<protein>
    <recommendedName>
        <fullName evidence="5">TrmE-type G domain-containing protein</fullName>
    </recommendedName>
</protein>
<keyword evidence="2" id="KW-0819">tRNA processing</keyword>
<name>A0A381WZV9_9ZZZZ</name>
<keyword evidence="3" id="KW-0547">Nucleotide-binding</keyword>
<feature type="non-terminal residue" evidence="6">
    <location>
        <position position="1"/>
    </location>
</feature>